<protein>
    <recommendedName>
        <fullName evidence="5">Large ribosomal subunit protein uL30</fullName>
    </recommendedName>
</protein>
<dbReference type="EMBL" id="DXCC01000010">
    <property type="protein sequence ID" value="HIZ14978.1"/>
    <property type="molecule type" value="Genomic_DNA"/>
</dbReference>
<dbReference type="InterPro" id="IPR005996">
    <property type="entry name" value="Ribosomal_uL30_bac-type"/>
</dbReference>
<name>A0A9D2DDJ3_9BACT</name>
<dbReference type="NCBIfam" id="TIGR01308">
    <property type="entry name" value="rpmD_bact"/>
    <property type="match status" value="1"/>
</dbReference>
<keyword evidence="3 5" id="KW-0689">Ribosomal protein</keyword>
<comment type="subunit">
    <text evidence="2 5">Part of the 50S ribosomal subunit.</text>
</comment>
<gene>
    <name evidence="5 7" type="primary">rpmD</name>
    <name evidence="7" type="ORF">H9816_03585</name>
</gene>
<dbReference type="PANTHER" id="PTHR15892">
    <property type="entry name" value="MITOCHONDRIAL RIBOSOMAL PROTEIN L30"/>
    <property type="match status" value="1"/>
</dbReference>
<feature type="domain" description="Large ribosomal subunit protein uL30-like ferredoxin-like fold" evidence="6">
    <location>
        <begin position="4"/>
        <end position="54"/>
    </location>
</feature>
<evidence type="ECO:0000313" key="8">
    <source>
        <dbReference type="Proteomes" id="UP000824014"/>
    </source>
</evidence>
<dbReference type="PANTHER" id="PTHR15892:SF2">
    <property type="entry name" value="LARGE RIBOSOMAL SUBUNIT PROTEIN UL30M"/>
    <property type="match status" value="1"/>
</dbReference>
<keyword evidence="4 5" id="KW-0687">Ribonucleoprotein</keyword>
<dbReference type="PIRSF" id="PIRSF002211">
    <property type="entry name" value="Ribosomal_L30_bac-type"/>
    <property type="match status" value="1"/>
</dbReference>
<dbReference type="Pfam" id="PF00327">
    <property type="entry name" value="Ribosomal_L30"/>
    <property type="match status" value="1"/>
</dbReference>
<dbReference type="InterPro" id="IPR016082">
    <property type="entry name" value="Ribosomal_uL30_ferredoxin-like"/>
</dbReference>
<sequence>MAKLKITQVRSRIGATARQKKNLDALGLRKMHQTVEHEDSAIIMGMIEKVKHLVKVEAGK</sequence>
<evidence type="ECO:0000256" key="1">
    <source>
        <dbReference type="ARBA" id="ARBA00007594"/>
    </source>
</evidence>
<evidence type="ECO:0000256" key="2">
    <source>
        <dbReference type="ARBA" id="ARBA00011838"/>
    </source>
</evidence>
<reference evidence="7" key="1">
    <citation type="journal article" date="2021" name="PeerJ">
        <title>Extensive microbial diversity within the chicken gut microbiome revealed by metagenomics and culture.</title>
        <authorList>
            <person name="Gilroy R."/>
            <person name="Ravi A."/>
            <person name="Getino M."/>
            <person name="Pursley I."/>
            <person name="Horton D.L."/>
            <person name="Alikhan N.F."/>
            <person name="Baker D."/>
            <person name="Gharbi K."/>
            <person name="Hall N."/>
            <person name="Watson M."/>
            <person name="Adriaenssens E.M."/>
            <person name="Foster-Nyarko E."/>
            <person name="Jarju S."/>
            <person name="Secka A."/>
            <person name="Antonio M."/>
            <person name="Oren A."/>
            <person name="Chaudhuri R.R."/>
            <person name="La Ragione R."/>
            <person name="Hildebrand F."/>
            <person name="Pallen M.J."/>
        </authorList>
    </citation>
    <scope>NUCLEOTIDE SEQUENCE</scope>
    <source>
        <strain evidence="7">ChiHjej11B10-19426</strain>
    </source>
</reference>
<proteinExistence type="inferred from homology"/>
<evidence type="ECO:0000256" key="4">
    <source>
        <dbReference type="ARBA" id="ARBA00023274"/>
    </source>
</evidence>
<evidence type="ECO:0000259" key="6">
    <source>
        <dbReference type="Pfam" id="PF00327"/>
    </source>
</evidence>
<dbReference type="SUPFAM" id="SSF55129">
    <property type="entry name" value="Ribosomal protein L30p/L7e"/>
    <property type="match status" value="1"/>
</dbReference>
<dbReference type="Proteomes" id="UP000824014">
    <property type="component" value="Unassembled WGS sequence"/>
</dbReference>
<comment type="caution">
    <text evidence="7">The sequence shown here is derived from an EMBL/GenBank/DDBJ whole genome shotgun (WGS) entry which is preliminary data.</text>
</comment>
<dbReference type="HAMAP" id="MF_01371_B">
    <property type="entry name" value="Ribosomal_uL30_B"/>
    <property type="match status" value="1"/>
</dbReference>
<dbReference type="FunFam" id="3.30.1390.20:FF:000001">
    <property type="entry name" value="50S ribosomal protein L30"/>
    <property type="match status" value="1"/>
</dbReference>
<dbReference type="GO" id="GO:0006412">
    <property type="term" value="P:translation"/>
    <property type="evidence" value="ECO:0007669"/>
    <property type="project" value="UniProtKB-UniRule"/>
</dbReference>
<organism evidence="7 8">
    <name type="scientific">Candidatus Tidjanibacter faecipullorum</name>
    <dbReference type="NCBI Taxonomy" id="2838766"/>
    <lineage>
        <taxon>Bacteria</taxon>
        <taxon>Pseudomonadati</taxon>
        <taxon>Bacteroidota</taxon>
        <taxon>Bacteroidia</taxon>
        <taxon>Bacteroidales</taxon>
        <taxon>Rikenellaceae</taxon>
        <taxon>Tidjanibacter</taxon>
    </lineage>
</organism>
<dbReference type="GO" id="GO:0003735">
    <property type="term" value="F:structural constituent of ribosome"/>
    <property type="evidence" value="ECO:0007669"/>
    <property type="project" value="InterPro"/>
</dbReference>
<reference evidence="7" key="2">
    <citation type="submission" date="2021-04" db="EMBL/GenBank/DDBJ databases">
        <authorList>
            <person name="Gilroy R."/>
        </authorList>
    </citation>
    <scope>NUCLEOTIDE SEQUENCE</scope>
    <source>
        <strain evidence="7">ChiHjej11B10-19426</strain>
    </source>
</reference>
<dbReference type="Gene3D" id="3.30.1390.20">
    <property type="entry name" value="Ribosomal protein L30, ferredoxin-like fold domain"/>
    <property type="match status" value="1"/>
</dbReference>
<comment type="similarity">
    <text evidence="1 5">Belongs to the universal ribosomal protein uL30 family.</text>
</comment>
<dbReference type="AlphaFoldDB" id="A0A9D2DDJ3"/>
<accession>A0A9D2DDJ3</accession>
<dbReference type="GO" id="GO:0022625">
    <property type="term" value="C:cytosolic large ribosomal subunit"/>
    <property type="evidence" value="ECO:0007669"/>
    <property type="project" value="TreeGrafter"/>
</dbReference>
<evidence type="ECO:0000256" key="3">
    <source>
        <dbReference type="ARBA" id="ARBA00022980"/>
    </source>
</evidence>
<dbReference type="InterPro" id="IPR036919">
    <property type="entry name" value="Ribo_uL30_ferredoxin-like_sf"/>
</dbReference>
<evidence type="ECO:0000256" key="5">
    <source>
        <dbReference type="HAMAP-Rule" id="MF_01371"/>
    </source>
</evidence>
<dbReference type="CDD" id="cd01658">
    <property type="entry name" value="Ribosomal_L30"/>
    <property type="match status" value="1"/>
</dbReference>
<evidence type="ECO:0000313" key="7">
    <source>
        <dbReference type="EMBL" id="HIZ14978.1"/>
    </source>
</evidence>